<feature type="domain" description="Major facilitator superfamily (MFS) profile" evidence="8">
    <location>
        <begin position="39"/>
        <end position="399"/>
    </location>
</feature>
<dbReference type="InterPro" id="IPR036259">
    <property type="entry name" value="MFS_trans_sf"/>
</dbReference>
<dbReference type="AlphaFoldDB" id="A0AAD9P9N3"/>
<evidence type="ECO:0000259" key="8">
    <source>
        <dbReference type="PROSITE" id="PS50850"/>
    </source>
</evidence>
<evidence type="ECO:0000256" key="6">
    <source>
        <dbReference type="ARBA" id="ARBA00023180"/>
    </source>
</evidence>
<comment type="caution">
    <text evidence="9">The sequence shown here is derived from an EMBL/GenBank/DDBJ whole genome shotgun (WGS) entry which is preliminary data.</text>
</comment>
<dbReference type="PANTHER" id="PTHR11662:SF455">
    <property type="entry name" value="GH23975P"/>
    <property type="match status" value="1"/>
</dbReference>
<dbReference type="GO" id="GO:0022857">
    <property type="term" value="F:transmembrane transporter activity"/>
    <property type="evidence" value="ECO:0007669"/>
    <property type="project" value="InterPro"/>
</dbReference>
<dbReference type="GO" id="GO:0005886">
    <property type="term" value="C:plasma membrane"/>
    <property type="evidence" value="ECO:0007669"/>
    <property type="project" value="UniProtKB-SubCell"/>
</dbReference>
<evidence type="ECO:0000256" key="4">
    <source>
        <dbReference type="ARBA" id="ARBA00022989"/>
    </source>
</evidence>
<protein>
    <recommendedName>
        <fullName evidence="8">Major facilitator superfamily (MFS) profile domain-containing protein</fullName>
    </recommendedName>
</protein>
<feature type="transmembrane region" description="Helical" evidence="7">
    <location>
        <begin position="94"/>
        <end position="115"/>
    </location>
</feature>
<evidence type="ECO:0000313" key="10">
    <source>
        <dbReference type="Proteomes" id="UP001209878"/>
    </source>
</evidence>
<feature type="transmembrane region" description="Helical" evidence="7">
    <location>
        <begin position="147"/>
        <end position="170"/>
    </location>
</feature>
<keyword evidence="2" id="KW-1003">Cell membrane</keyword>
<accession>A0AAD9P9N3</accession>
<comment type="subcellular location">
    <subcellularLocation>
        <location evidence="1">Cell membrane</location>
        <topology evidence="1">Multi-pass membrane protein</topology>
    </subcellularLocation>
</comment>
<feature type="transmembrane region" description="Helical" evidence="7">
    <location>
        <begin position="38"/>
        <end position="66"/>
    </location>
</feature>
<dbReference type="Gene3D" id="1.20.1250.20">
    <property type="entry name" value="MFS general substrate transporter like domains"/>
    <property type="match status" value="2"/>
</dbReference>
<dbReference type="PROSITE" id="PS50850">
    <property type="entry name" value="MFS"/>
    <property type="match status" value="1"/>
</dbReference>
<name>A0AAD9P9N3_RIDPI</name>
<gene>
    <name evidence="9" type="ORF">NP493_68g03018</name>
</gene>
<evidence type="ECO:0000256" key="5">
    <source>
        <dbReference type="ARBA" id="ARBA00023136"/>
    </source>
</evidence>
<keyword evidence="10" id="KW-1185">Reference proteome</keyword>
<keyword evidence="3 7" id="KW-0812">Transmembrane</keyword>
<dbReference type="SUPFAM" id="SSF103473">
    <property type="entry name" value="MFS general substrate transporter"/>
    <property type="match status" value="1"/>
</dbReference>
<feature type="transmembrane region" description="Helical" evidence="7">
    <location>
        <begin position="182"/>
        <end position="206"/>
    </location>
</feature>
<evidence type="ECO:0000256" key="7">
    <source>
        <dbReference type="SAM" id="Phobius"/>
    </source>
</evidence>
<proteinExistence type="predicted"/>
<keyword evidence="4 7" id="KW-1133">Transmembrane helix</keyword>
<keyword evidence="5 7" id="KW-0472">Membrane</keyword>
<evidence type="ECO:0000256" key="1">
    <source>
        <dbReference type="ARBA" id="ARBA00004651"/>
    </source>
</evidence>
<organism evidence="9 10">
    <name type="scientific">Ridgeia piscesae</name>
    <name type="common">Tubeworm</name>
    <dbReference type="NCBI Taxonomy" id="27915"/>
    <lineage>
        <taxon>Eukaryota</taxon>
        <taxon>Metazoa</taxon>
        <taxon>Spiralia</taxon>
        <taxon>Lophotrochozoa</taxon>
        <taxon>Annelida</taxon>
        <taxon>Polychaeta</taxon>
        <taxon>Sedentaria</taxon>
        <taxon>Canalipalpata</taxon>
        <taxon>Sabellida</taxon>
        <taxon>Siboglinidae</taxon>
        <taxon>Ridgeia</taxon>
    </lineage>
</organism>
<reference evidence="9" key="1">
    <citation type="journal article" date="2023" name="Mol. Biol. Evol.">
        <title>Third-Generation Sequencing Reveals the Adaptive Role of the Epigenome in Three Deep-Sea Polychaetes.</title>
        <authorList>
            <person name="Perez M."/>
            <person name="Aroh O."/>
            <person name="Sun Y."/>
            <person name="Lan Y."/>
            <person name="Juniper S.K."/>
            <person name="Young C.R."/>
            <person name="Angers B."/>
            <person name="Qian P.Y."/>
        </authorList>
    </citation>
    <scope>NUCLEOTIDE SEQUENCE</scope>
    <source>
        <strain evidence="9">R07B-5</strain>
    </source>
</reference>
<evidence type="ECO:0000256" key="3">
    <source>
        <dbReference type="ARBA" id="ARBA00022692"/>
    </source>
</evidence>
<feature type="transmembrane region" description="Helical" evidence="7">
    <location>
        <begin position="212"/>
        <end position="232"/>
    </location>
</feature>
<dbReference type="Proteomes" id="UP001209878">
    <property type="component" value="Unassembled WGS sequence"/>
</dbReference>
<keyword evidence="6" id="KW-0325">Glycoprotein</keyword>
<dbReference type="InterPro" id="IPR050382">
    <property type="entry name" value="MFS_Na/Anion_cotransporter"/>
</dbReference>
<feature type="transmembrane region" description="Helical" evidence="7">
    <location>
        <begin position="271"/>
        <end position="290"/>
    </location>
</feature>
<feature type="transmembrane region" description="Helical" evidence="7">
    <location>
        <begin position="122"/>
        <end position="141"/>
    </location>
</feature>
<dbReference type="InterPro" id="IPR011701">
    <property type="entry name" value="MFS"/>
</dbReference>
<evidence type="ECO:0000256" key="2">
    <source>
        <dbReference type="ARBA" id="ARBA00022475"/>
    </source>
</evidence>
<evidence type="ECO:0000313" key="9">
    <source>
        <dbReference type="EMBL" id="KAK2190799.1"/>
    </source>
</evidence>
<dbReference type="InterPro" id="IPR020846">
    <property type="entry name" value="MFS_dom"/>
</dbReference>
<dbReference type="Pfam" id="PF07690">
    <property type="entry name" value="MFS_1"/>
    <property type="match status" value="1"/>
</dbReference>
<feature type="transmembrane region" description="Helical" evidence="7">
    <location>
        <begin position="310"/>
        <end position="330"/>
    </location>
</feature>
<dbReference type="FunFam" id="1.20.1250.20:FF:000067">
    <property type="entry name" value="sialin isoform X2"/>
    <property type="match status" value="1"/>
</dbReference>
<dbReference type="PANTHER" id="PTHR11662">
    <property type="entry name" value="SOLUTE CARRIER FAMILY 17"/>
    <property type="match status" value="1"/>
</dbReference>
<dbReference type="EMBL" id="JAODUO010000068">
    <property type="protein sequence ID" value="KAK2190799.1"/>
    <property type="molecule type" value="Genomic_DNA"/>
</dbReference>
<sequence>MEPAYDEKTAIKESFSQEPFDGPMSSSRSWFQKIPKRYIMAFMTFLGFANVYALRVNLSVAIVAMVTNHTTLASDGTEITTVAQFEWDSHIRGLILGSFFYGYILTQLPGGWLAAKIGGKHLFGIGILGTAVLTLLSHPAAHLGPYALISLRVLEGIFEGVTYPCAHAIWSKWAPILERSKLATISFSGSYFGTVVSMPLSAWIANTLGWPWIFYIFGAVAIMWYVAWCLVVSESPVDHLTISRHELDYIQQGLTFRKGGLSSPLPWKQMLTSLPVLAIVVAHFAENWGFYTLLTELPLFLSDVMDYDLYMAGTMAALPYVVMVVMVQVGGQLADLIRKRDILTTTNTRRFFTGWSIHVAGCVHDNRCVHHDPRSSHLLSLPCRRPGRIRLGRLCRQPP</sequence>
<dbReference type="GO" id="GO:0006820">
    <property type="term" value="P:monoatomic anion transport"/>
    <property type="evidence" value="ECO:0007669"/>
    <property type="project" value="TreeGrafter"/>
</dbReference>